<dbReference type="InterPro" id="IPR006056">
    <property type="entry name" value="RidA"/>
</dbReference>
<dbReference type="SUPFAM" id="SSF55298">
    <property type="entry name" value="YjgF-like"/>
    <property type="match status" value="1"/>
</dbReference>
<evidence type="ECO:0000313" key="3">
    <source>
        <dbReference type="EMBL" id="BAH83158.1"/>
    </source>
</evidence>
<evidence type="ECO:0000313" key="4">
    <source>
        <dbReference type="Proteomes" id="UP000061704"/>
    </source>
</evidence>
<sequence>MEYMRYSDMYKAIVSPHAPGAIGPYVQGVDLGNLVITSGQIPIDPISGNIEEDVSLQTYQVLNNIQAIILAAGLQVRHIVKTTIFIKNLNDFSIINTAYASFFLKNKASFPARSCVEVARLPKDVKIEMEAIAIRY</sequence>
<dbReference type="Gene3D" id="3.30.1330.40">
    <property type="entry name" value="RutC-like"/>
    <property type="match status" value="1"/>
</dbReference>
<dbReference type="PANTHER" id="PTHR11803">
    <property type="entry name" value="2-IMINOBUTANOATE/2-IMINOPROPANOATE DEAMINASE RIDA"/>
    <property type="match status" value="1"/>
</dbReference>
<dbReference type="InterPro" id="IPR006175">
    <property type="entry name" value="YjgF/YER057c/UK114"/>
</dbReference>
<dbReference type="HOGENOM" id="CLU_100715_7_1_6"/>
<dbReference type="EMBL" id="AP010872">
    <property type="protein sequence ID" value="BAH83158.1"/>
    <property type="molecule type" value="Genomic_DNA"/>
</dbReference>
<evidence type="ECO:0000256" key="2">
    <source>
        <dbReference type="ARBA" id="ARBA00011233"/>
    </source>
</evidence>
<comment type="similarity">
    <text evidence="1">Belongs to the RutC family.</text>
</comment>
<dbReference type="Proteomes" id="UP000061704">
    <property type="component" value="Chromosome"/>
</dbReference>
<dbReference type="GO" id="GO:0005829">
    <property type="term" value="C:cytosol"/>
    <property type="evidence" value="ECO:0007669"/>
    <property type="project" value="TreeGrafter"/>
</dbReference>
<dbReference type="STRING" id="476281.ICMP_303"/>
<dbReference type="KEGG" id="icp:ICMP_303"/>
<proteinExistence type="inferred from homology"/>
<dbReference type="CDD" id="cd00448">
    <property type="entry name" value="YjgF_YER057c_UK114_family"/>
    <property type="match status" value="1"/>
</dbReference>
<protein>
    <submittedName>
        <fullName evidence="3">Ketoacid-binding protein</fullName>
    </submittedName>
</protein>
<gene>
    <name evidence="3" type="primary">yjgF</name>
    <name evidence="3" type="ORF">ICMP_303</name>
</gene>
<keyword evidence="4" id="KW-1185">Reference proteome</keyword>
<dbReference type="FunFam" id="3.30.1330.40:FF:000001">
    <property type="entry name" value="L-PSP family endoribonuclease"/>
    <property type="match status" value="1"/>
</dbReference>
<evidence type="ECO:0000256" key="1">
    <source>
        <dbReference type="ARBA" id="ARBA00010552"/>
    </source>
</evidence>
<dbReference type="PANTHER" id="PTHR11803:SF39">
    <property type="entry name" value="2-IMINOBUTANOATE_2-IMINOPROPANOATE DEAMINASE"/>
    <property type="match status" value="1"/>
</dbReference>
<dbReference type="AlphaFoldDB" id="C5WCV2"/>
<organism evidence="3 4">
    <name type="scientific">Candidatus Ishikawaella capsulata Mpkobe</name>
    <dbReference type="NCBI Taxonomy" id="476281"/>
    <lineage>
        <taxon>Bacteria</taxon>
        <taxon>Pseudomonadati</taxon>
        <taxon>Pseudomonadota</taxon>
        <taxon>Gammaproteobacteria</taxon>
        <taxon>Enterobacterales</taxon>
        <taxon>Enterobacteriaceae</taxon>
        <taxon>Candidatus Ishikawella</taxon>
    </lineage>
</organism>
<dbReference type="PROSITE" id="PS01094">
    <property type="entry name" value="UPF0076"/>
    <property type="match status" value="1"/>
</dbReference>
<comment type="subunit">
    <text evidence="2">Homotrimer.</text>
</comment>
<dbReference type="InterPro" id="IPR019897">
    <property type="entry name" value="RidA_CS"/>
</dbReference>
<accession>C5WCV2</accession>
<dbReference type="NCBIfam" id="TIGR00004">
    <property type="entry name" value="Rid family detoxifying hydrolase"/>
    <property type="match status" value="1"/>
</dbReference>
<dbReference type="GO" id="GO:0019239">
    <property type="term" value="F:deaminase activity"/>
    <property type="evidence" value="ECO:0007669"/>
    <property type="project" value="TreeGrafter"/>
</dbReference>
<dbReference type="Pfam" id="PF01042">
    <property type="entry name" value="Ribonuc_L-PSP"/>
    <property type="match status" value="1"/>
</dbReference>
<dbReference type="InterPro" id="IPR035959">
    <property type="entry name" value="RutC-like_sf"/>
</dbReference>
<name>C5WCV2_9ENTR</name>
<reference evidence="3 4" key="1">
    <citation type="journal article" date="2011" name="Genome Biol. Evol.">
        <title>Reductive evolution of bacterial genome in insect gut environment.</title>
        <authorList>
            <person name="Nikoh N."/>
            <person name="Hosokawa T."/>
            <person name="Ohshima K."/>
            <person name="Hattori M."/>
            <person name="Fukatsu T."/>
        </authorList>
    </citation>
    <scope>NUCLEOTIDE SEQUENCE [LARGE SCALE GENOMIC DNA]</scope>
    <source>
        <strain evidence="3 4">Mpkobe</strain>
    </source>
</reference>